<proteinExistence type="predicted"/>
<dbReference type="InterPro" id="IPR036465">
    <property type="entry name" value="vWFA_dom_sf"/>
</dbReference>
<reference evidence="2" key="1">
    <citation type="submission" date="2022-08" db="EMBL/GenBank/DDBJ databases">
        <title>A Global Phylogenomic Analysis of the Shiitake Genus Lentinula.</title>
        <authorList>
            <consortium name="DOE Joint Genome Institute"/>
            <person name="Sierra-Patev S."/>
            <person name="Min B."/>
            <person name="Naranjo-Ortiz M."/>
            <person name="Looney B."/>
            <person name="Konkel Z."/>
            <person name="Slot J.C."/>
            <person name="Sakamoto Y."/>
            <person name="Steenwyk J.L."/>
            <person name="Rokas A."/>
            <person name="Carro J."/>
            <person name="Camarero S."/>
            <person name="Ferreira P."/>
            <person name="Molpeceres G."/>
            <person name="Ruiz-Duenas F.J."/>
            <person name="Serrano A."/>
            <person name="Henrissat B."/>
            <person name="Drula E."/>
            <person name="Hughes K.W."/>
            <person name="Mata J.L."/>
            <person name="Ishikawa N.K."/>
            <person name="Vargas-Isla R."/>
            <person name="Ushijima S."/>
            <person name="Smith C.A."/>
            <person name="Ahrendt S."/>
            <person name="Andreopoulos W."/>
            <person name="He G."/>
            <person name="Labutti K."/>
            <person name="Lipzen A."/>
            <person name="Ng V."/>
            <person name="Riley R."/>
            <person name="Sandor L."/>
            <person name="Barry K."/>
            <person name="Martinez A.T."/>
            <person name="Xiao Y."/>
            <person name="Gibbons J.G."/>
            <person name="Terashima K."/>
            <person name="Grigoriev I.V."/>
            <person name="Hibbett D.S."/>
        </authorList>
    </citation>
    <scope>NUCLEOTIDE SEQUENCE</scope>
    <source>
        <strain evidence="2">JLM2183</strain>
    </source>
</reference>
<accession>A0A9W9AEB4</accession>
<sequence length="462" mass="49867">MRANYGGTEMAGALDAVFASLALRLTRPVSIFLLTDGGVWGTILQNCVTKVEKVIADRTSDKAFLRVFTVGIGNGVSTETCDRIARAGGGTSTYIVADNEQFIGKCTRLVRAARTPPIVDIKVTWVTPQQNSQHDATGQTINLFDPANTDYDECEVGPLAPIMQAPDIIPSFYRSTRTDVYAIVPNSIAISRELKVTGRIPLTGASVELKVPIQRFAPFPGGAAFMHTLAAKSLIQDHEDDEQGGGGDKTALQAEITSLGIAYKLTSRYTSLLAVDRRNRDVLGMNNQLGASSNQSVKGAVPTPVALRSLSMNLFAAPSVPDTAEALILLARLQKFDGGFDASSVFEIESALDASGGSGESHALEIVKTFIPNTEPELHPEKIQAIYATLLAWAYMSIKCKEDGYDMKEKANAWLRENLENVDVDELERQFLDAVGFEIDTPGNEVTGLDSDSDSDLELEVE</sequence>
<dbReference type="PANTHER" id="PTHR45737:SF6">
    <property type="entry name" value="VON WILLEBRAND FACTOR A DOMAIN-CONTAINING PROTEIN 5A"/>
    <property type="match status" value="1"/>
</dbReference>
<feature type="region of interest" description="Disordered" evidence="1">
    <location>
        <begin position="443"/>
        <end position="462"/>
    </location>
</feature>
<dbReference type="OrthoDB" id="1729737at2759"/>
<name>A0A9W9AEB4_9AGAR</name>
<keyword evidence="3" id="KW-1185">Reference proteome</keyword>
<dbReference type="SUPFAM" id="SSF53300">
    <property type="entry name" value="vWA-like"/>
    <property type="match status" value="1"/>
</dbReference>
<feature type="compositionally biased region" description="Acidic residues" evidence="1">
    <location>
        <begin position="451"/>
        <end position="462"/>
    </location>
</feature>
<dbReference type="AlphaFoldDB" id="A0A9W9AEB4"/>
<evidence type="ECO:0000313" key="2">
    <source>
        <dbReference type="EMBL" id="KAJ4480226.1"/>
    </source>
</evidence>
<dbReference type="PANTHER" id="PTHR45737">
    <property type="entry name" value="VON WILLEBRAND FACTOR A DOMAIN-CONTAINING PROTEIN 5A"/>
    <property type="match status" value="1"/>
</dbReference>
<organism evidence="2 3">
    <name type="scientific">Lentinula aciculospora</name>
    <dbReference type="NCBI Taxonomy" id="153920"/>
    <lineage>
        <taxon>Eukaryota</taxon>
        <taxon>Fungi</taxon>
        <taxon>Dikarya</taxon>
        <taxon>Basidiomycota</taxon>
        <taxon>Agaricomycotina</taxon>
        <taxon>Agaricomycetes</taxon>
        <taxon>Agaricomycetidae</taxon>
        <taxon>Agaricales</taxon>
        <taxon>Marasmiineae</taxon>
        <taxon>Omphalotaceae</taxon>
        <taxon>Lentinula</taxon>
    </lineage>
</organism>
<evidence type="ECO:0008006" key="4">
    <source>
        <dbReference type="Google" id="ProtNLM"/>
    </source>
</evidence>
<dbReference type="Gene3D" id="3.40.50.410">
    <property type="entry name" value="von Willebrand factor, type A domain"/>
    <property type="match status" value="1"/>
</dbReference>
<dbReference type="Proteomes" id="UP001150266">
    <property type="component" value="Unassembled WGS sequence"/>
</dbReference>
<evidence type="ECO:0000256" key="1">
    <source>
        <dbReference type="SAM" id="MobiDB-lite"/>
    </source>
</evidence>
<gene>
    <name evidence="2" type="ORF">J3R30DRAFT_2596562</name>
</gene>
<evidence type="ECO:0000313" key="3">
    <source>
        <dbReference type="Proteomes" id="UP001150266"/>
    </source>
</evidence>
<protein>
    <recommendedName>
        <fullName evidence="4">VWFA domain-containing protein</fullName>
    </recommendedName>
</protein>
<dbReference type="EMBL" id="JAOTPV010000007">
    <property type="protein sequence ID" value="KAJ4480226.1"/>
    <property type="molecule type" value="Genomic_DNA"/>
</dbReference>
<comment type="caution">
    <text evidence="2">The sequence shown here is derived from an EMBL/GenBank/DDBJ whole genome shotgun (WGS) entry which is preliminary data.</text>
</comment>